<dbReference type="EMBL" id="FJOG01000022">
    <property type="protein sequence ID" value="CZR62829.1"/>
    <property type="molecule type" value="Genomic_DNA"/>
</dbReference>
<keyword evidence="1" id="KW-0472">Membrane</keyword>
<keyword evidence="4" id="KW-1185">Reference proteome</keyword>
<feature type="transmembrane region" description="Helical" evidence="1">
    <location>
        <begin position="113"/>
        <end position="134"/>
    </location>
</feature>
<evidence type="ECO:0000313" key="3">
    <source>
        <dbReference type="EMBL" id="CZR62829.1"/>
    </source>
</evidence>
<dbReference type="PANTHER" id="PTHR23028">
    <property type="entry name" value="ACETYLTRANSFERASE"/>
    <property type="match status" value="1"/>
</dbReference>
<proteinExistence type="predicted"/>
<keyword evidence="1" id="KW-0812">Transmembrane</keyword>
<dbReference type="GO" id="GO:0016747">
    <property type="term" value="F:acyltransferase activity, transferring groups other than amino-acyl groups"/>
    <property type="evidence" value="ECO:0007669"/>
    <property type="project" value="InterPro"/>
</dbReference>
<keyword evidence="3" id="KW-0808">Transferase</keyword>
<dbReference type="Proteomes" id="UP000184330">
    <property type="component" value="Unassembled WGS sequence"/>
</dbReference>
<accession>A0A1L7XCR9</accession>
<feature type="transmembrane region" description="Helical" evidence="1">
    <location>
        <begin position="219"/>
        <end position="241"/>
    </location>
</feature>
<protein>
    <submittedName>
        <fullName evidence="3">Related to hard surface induced protein 3 (Sterol glycosyl transferase)</fullName>
    </submittedName>
</protein>
<feature type="transmembrane region" description="Helical" evidence="1">
    <location>
        <begin position="154"/>
        <end position="175"/>
    </location>
</feature>
<dbReference type="InterPro" id="IPR050879">
    <property type="entry name" value="Acyltransferase_3"/>
</dbReference>
<reference evidence="3 4" key="1">
    <citation type="submission" date="2016-03" db="EMBL/GenBank/DDBJ databases">
        <authorList>
            <person name="Ploux O."/>
        </authorList>
    </citation>
    <scope>NUCLEOTIDE SEQUENCE [LARGE SCALE GENOMIC DNA]</scope>
    <source>
        <strain evidence="3 4">UAMH 11012</strain>
    </source>
</reference>
<name>A0A1L7XCR9_9HELO</name>
<feature type="domain" description="Acyltransferase 3" evidence="2">
    <location>
        <begin position="56"/>
        <end position="426"/>
    </location>
</feature>
<feature type="transmembrane region" description="Helical" evidence="1">
    <location>
        <begin position="350"/>
        <end position="369"/>
    </location>
</feature>
<dbReference type="PANTHER" id="PTHR23028:SF125">
    <property type="entry name" value="ACYLTRANSFERASE"/>
    <property type="match status" value="1"/>
</dbReference>
<sequence length="482" mass="56030">MSPIHEGLLDNGEEWEREQKHEFLRTAHDTAKWTLDIIQPSVLTRPGMRKQMRGTAYLDGLRGFAALLVYWHHHQLWPRQLASGIFESSWGFRNEYYFCSTPVIRTFFSGGHFAVSVFFVISGYCLSLKPLTLIHAGEHTRLGDNLASALFRRWIRLFIPVILVTLLYITSWHLFGIYTLAPEHKATYREELWNWYLEFKDFSFVFRSGGSGWMLTSQYHAWSIPVEMRGSIIIYTALLAFSRLTKNARLWCELGLIFYFMYIVDGWFGSLFMGGLLLCDLNLLAAANKLPGFMYKLAPYKTYIFYALFCAAAWLSGVPSFSQDIEEVRKAPGWYYLSFLKPQAVWDHKWFFLFWAATFTVSSIPHISWLKSFFECSFNQYLGRISFSLYLVHGPVLWTLGDRLYQAVGWYREEHLQNTPSWINIFPLSQTGPLGLEISFLAPHLILLPLTLWLAEVVTKLFDEPSVRFSQWAYGAVQPKDD</sequence>
<dbReference type="InterPro" id="IPR002656">
    <property type="entry name" value="Acyl_transf_3_dom"/>
</dbReference>
<feature type="transmembrane region" description="Helical" evidence="1">
    <location>
        <begin position="303"/>
        <end position="322"/>
    </location>
</feature>
<gene>
    <name evidence="3" type="ORF">PAC_12726</name>
</gene>
<keyword evidence="1" id="KW-1133">Transmembrane helix</keyword>
<dbReference type="Pfam" id="PF01757">
    <property type="entry name" value="Acyl_transf_3"/>
    <property type="match status" value="1"/>
</dbReference>
<evidence type="ECO:0000256" key="1">
    <source>
        <dbReference type="SAM" id="Phobius"/>
    </source>
</evidence>
<evidence type="ECO:0000259" key="2">
    <source>
        <dbReference type="Pfam" id="PF01757"/>
    </source>
</evidence>
<evidence type="ECO:0000313" key="4">
    <source>
        <dbReference type="Proteomes" id="UP000184330"/>
    </source>
</evidence>
<dbReference type="AlphaFoldDB" id="A0A1L7XCR9"/>
<dbReference type="OrthoDB" id="5819582at2759"/>
<dbReference type="STRING" id="576137.A0A1L7XCR9"/>
<organism evidence="3 4">
    <name type="scientific">Phialocephala subalpina</name>
    <dbReference type="NCBI Taxonomy" id="576137"/>
    <lineage>
        <taxon>Eukaryota</taxon>
        <taxon>Fungi</taxon>
        <taxon>Dikarya</taxon>
        <taxon>Ascomycota</taxon>
        <taxon>Pezizomycotina</taxon>
        <taxon>Leotiomycetes</taxon>
        <taxon>Helotiales</taxon>
        <taxon>Mollisiaceae</taxon>
        <taxon>Phialocephala</taxon>
        <taxon>Phialocephala fortinii species complex</taxon>
    </lineage>
</organism>